<organism evidence="1 2">
    <name type="scientific">Eumeta variegata</name>
    <name type="common">Bagworm moth</name>
    <name type="synonym">Eumeta japonica</name>
    <dbReference type="NCBI Taxonomy" id="151549"/>
    <lineage>
        <taxon>Eukaryota</taxon>
        <taxon>Metazoa</taxon>
        <taxon>Ecdysozoa</taxon>
        <taxon>Arthropoda</taxon>
        <taxon>Hexapoda</taxon>
        <taxon>Insecta</taxon>
        <taxon>Pterygota</taxon>
        <taxon>Neoptera</taxon>
        <taxon>Endopterygota</taxon>
        <taxon>Lepidoptera</taxon>
        <taxon>Glossata</taxon>
        <taxon>Ditrysia</taxon>
        <taxon>Tineoidea</taxon>
        <taxon>Psychidae</taxon>
        <taxon>Oiketicinae</taxon>
        <taxon>Eumeta</taxon>
    </lineage>
</organism>
<protein>
    <submittedName>
        <fullName evidence="1">Uncharacterized protein</fullName>
    </submittedName>
</protein>
<proteinExistence type="predicted"/>
<keyword evidence="2" id="KW-1185">Reference proteome</keyword>
<name>A0A4C1UQ14_EUMVA</name>
<dbReference type="Proteomes" id="UP000299102">
    <property type="component" value="Unassembled WGS sequence"/>
</dbReference>
<reference evidence="1 2" key="1">
    <citation type="journal article" date="2019" name="Commun. Biol.">
        <title>The bagworm genome reveals a unique fibroin gene that provides high tensile strength.</title>
        <authorList>
            <person name="Kono N."/>
            <person name="Nakamura H."/>
            <person name="Ohtoshi R."/>
            <person name="Tomita M."/>
            <person name="Numata K."/>
            <person name="Arakawa K."/>
        </authorList>
    </citation>
    <scope>NUCLEOTIDE SEQUENCE [LARGE SCALE GENOMIC DNA]</scope>
</reference>
<evidence type="ECO:0000313" key="1">
    <source>
        <dbReference type="EMBL" id="GBP28553.1"/>
    </source>
</evidence>
<comment type="caution">
    <text evidence="1">The sequence shown here is derived from an EMBL/GenBank/DDBJ whole genome shotgun (WGS) entry which is preliminary data.</text>
</comment>
<gene>
    <name evidence="1" type="ORF">EVAR_23018_1</name>
</gene>
<accession>A0A4C1UQ14</accession>
<evidence type="ECO:0000313" key="2">
    <source>
        <dbReference type="Proteomes" id="UP000299102"/>
    </source>
</evidence>
<dbReference type="EMBL" id="BGZK01000208">
    <property type="protein sequence ID" value="GBP28553.1"/>
    <property type="molecule type" value="Genomic_DNA"/>
</dbReference>
<sequence>MHEARQNLQRHVKAPIDVHRPTWTLIYPTDITENLRFSIEQYSRNTTMNMTVELKLPEMFGMQPSGSRIPEEFGIVKALSLVSGPAPLTATLINLEVPFVWMLCL</sequence>
<dbReference type="AlphaFoldDB" id="A0A4C1UQ14"/>